<keyword evidence="9 12" id="KW-0560">Oxidoreductase</keyword>
<feature type="domain" description="DUS-like FMN-binding" evidence="15">
    <location>
        <begin position="16"/>
        <end position="134"/>
    </location>
</feature>
<dbReference type="InterPro" id="IPR035587">
    <property type="entry name" value="DUS-like_FMN-bd"/>
</dbReference>
<protein>
    <recommendedName>
        <fullName evidence="12">tRNA-dihydrouridine synthase</fullName>
        <ecNumber evidence="12">1.3.1.-</ecNumber>
    </recommendedName>
</protein>
<dbReference type="GO" id="GO:0017150">
    <property type="term" value="F:tRNA dihydrouridine synthase activity"/>
    <property type="evidence" value="ECO:0007669"/>
    <property type="project" value="InterPro"/>
</dbReference>
<organism evidence="16 17">
    <name type="scientific">Candidatus Abawacabacteria bacterium RBG_16_42_10</name>
    <dbReference type="NCBI Taxonomy" id="1817814"/>
    <lineage>
        <taxon>Bacteria</taxon>
        <taxon>Candidatus Abawacaibacteriota</taxon>
    </lineage>
</organism>
<evidence type="ECO:0000256" key="11">
    <source>
        <dbReference type="ARBA" id="ARBA00048802"/>
    </source>
</evidence>
<keyword evidence="4 12" id="KW-0285">Flavoprotein</keyword>
<dbReference type="PIRSF" id="PIRSF006621">
    <property type="entry name" value="Dus"/>
    <property type="match status" value="1"/>
</dbReference>
<keyword evidence="14" id="KW-0547">Nucleotide-binding</keyword>
<dbReference type="CDD" id="cd02801">
    <property type="entry name" value="DUS_like_FMN"/>
    <property type="match status" value="1"/>
</dbReference>
<evidence type="ECO:0000256" key="10">
    <source>
        <dbReference type="ARBA" id="ARBA00048205"/>
    </source>
</evidence>
<evidence type="ECO:0000256" key="3">
    <source>
        <dbReference type="ARBA" id="ARBA00022555"/>
    </source>
</evidence>
<dbReference type="STRING" id="1817814.A2V81_00280"/>
<dbReference type="InterPro" id="IPR013785">
    <property type="entry name" value="Aldolase_TIM"/>
</dbReference>
<comment type="cofactor">
    <cofactor evidence="1 12 14">
        <name>FMN</name>
        <dbReference type="ChEBI" id="CHEBI:58210"/>
    </cofactor>
</comment>
<dbReference type="Gene3D" id="1.10.1200.80">
    <property type="entry name" value="Putative flavin oxidoreducatase, domain 2"/>
    <property type="match status" value="1"/>
</dbReference>
<dbReference type="EMBL" id="MEWR01000006">
    <property type="protein sequence ID" value="OGC82481.1"/>
    <property type="molecule type" value="Genomic_DNA"/>
</dbReference>
<evidence type="ECO:0000259" key="15">
    <source>
        <dbReference type="Pfam" id="PF01207"/>
    </source>
</evidence>
<feature type="domain" description="DUS-like FMN-binding" evidence="15">
    <location>
        <begin position="169"/>
        <end position="338"/>
    </location>
</feature>
<accession>A0A1F4XLA3</accession>
<dbReference type="InterPro" id="IPR001269">
    <property type="entry name" value="DUS_fam"/>
</dbReference>
<evidence type="ECO:0000256" key="8">
    <source>
        <dbReference type="ARBA" id="ARBA00022884"/>
    </source>
</evidence>
<evidence type="ECO:0000256" key="9">
    <source>
        <dbReference type="ARBA" id="ARBA00023002"/>
    </source>
</evidence>
<evidence type="ECO:0000256" key="6">
    <source>
        <dbReference type="ARBA" id="ARBA00022694"/>
    </source>
</evidence>
<evidence type="ECO:0000313" key="16">
    <source>
        <dbReference type="EMBL" id="OGC82481.1"/>
    </source>
</evidence>
<evidence type="ECO:0000256" key="5">
    <source>
        <dbReference type="ARBA" id="ARBA00022643"/>
    </source>
</evidence>
<evidence type="ECO:0000256" key="14">
    <source>
        <dbReference type="PIRSR" id="PIRSR006621-2"/>
    </source>
</evidence>
<feature type="binding site" evidence="14">
    <location>
        <position position="205"/>
    </location>
    <ligand>
        <name>FMN</name>
        <dbReference type="ChEBI" id="CHEBI:58210"/>
    </ligand>
</feature>
<evidence type="ECO:0000256" key="4">
    <source>
        <dbReference type="ARBA" id="ARBA00022630"/>
    </source>
</evidence>
<keyword evidence="5 12" id="KW-0288">FMN</keyword>
<comment type="catalytic activity">
    <reaction evidence="10">
        <text>a 5,6-dihydrouridine in tRNA + NADP(+) = a uridine in tRNA + NADPH + H(+)</text>
        <dbReference type="Rhea" id="RHEA:23624"/>
        <dbReference type="Rhea" id="RHEA-COMP:13339"/>
        <dbReference type="Rhea" id="RHEA-COMP:13887"/>
        <dbReference type="ChEBI" id="CHEBI:15378"/>
        <dbReference type="ChEBI" id="CHEBI:57783"/>
        <dbReference type="ChEBI" id="CHEBI:58349"/>
        <dbReference type="ChEBI" id="CHEBI:65315"/>
        <dbReference type="ChEBI" id="CHEBI:74443"/>
    </reaction>
</comment>
<feature type="binding site" evidence="14">
    <location>
        <begin position="263"/>
        <end position="264"/>
    </location>
    <ligand>
        <name>FMN</name>
        <dbReference type="ChEBI" id="CHEBI:58210"/>
    </ligand>
</feature>
<keyword evidence="8" id="KW-0694">RNA-binding</keyword>
<comment type="caution">
    <text evidence="16">The sequence shown here is derived from an EMBL/GenBank/DDBJ whole genome shotgun (WGS) entry which is preliminary data.</text>
</comment>
<dbReference type="InterPro" id="IPR024036">
    <property type="entry name" value="tRNA-dHydroUridine_Synthase_C"/>
</dbReference>
<evidence type="ECO:0000256" key="1">
    <source>
        <dbReference type="ARBA" id="ARBA00001917"/>
    </source>
</evidence>
<dbReference type="InterPro" id="IPR018517">
    <property type="entry name" value="tRNA_hU_synthase_CS"/>
</dbReference>
<dbReference type="Pfam" id="PF01207">
    <property type="entry name" value="Dus"/>
    <property type="match status" value="2"/>
</dbReference>
<dbReference type="AlphaFoldDB" id="A0A1F4XLA3"/>
<proteinExistence type="inferred from homology"/>
<feature type="binding site" evidence="14">
    <location>
        <position position="74"/>
    </location>
    <ligand>
        <name>FMN</name>
        <dbReference type="ChEBI" id="CHEBI:58210"/>
    </ligand>
</feature>
<evidence type="ECO:0000313" key="17">
    <source>
        <dbReference type="Proteomes" id="UP000177614"/>
    </source>
</evidence>
<dbReference type="SUPFAM" id="SSF51395">
    <property type="entry name" value="FMN-linked oxidoreductases"/>
    <property type="match status" value="1"/>
</dbReference>
<dbReference type="PANTHER" id="PTHR11082">
    <property type="entry name" value="TRNA-DIHYDROURIDINE SYNTHASE"/>
    <property type="match status" value="1"/>
</dbReference>
<dbReference type="GO" id="GO:0000049">
    <property type="term" value="F:tRNA binding"/>
    <property type="evidence" value="ECO:0007669"/>
    <property type="project" value="UniProtKB-KW"/>
</dbReference>
<dbReference type="Proteomes" id="UP000177614">
    <property type="component" value="Unassembled WGS sequence"/>
</dbReference>
<feature type="binding site" evidence="14">
    <location>
        <position position="177"/>
    </location>
    <ligand>
        <name>FMN</name>
        <dbReference type="ChEBI" id="CHEBI:58210"/>
    </ligand>
</feature>
<sequence length="345" mass="38827">MFKGFWEELPRPIIGLSPMDGVTDAAFRFIVSKYGKPLLHITEFVSVEGMNVGNPAKVFEPFKYSEVERPVIAQLFGTDTEAFYNAAIMVGEMGFDGIDINMGCPAKNISARGAGAGLIQNPKLAKEIIRSVKRGAKDFAEGKSSRDLDLPQTTKKFMAQKWQQSAQKRRLLPVSVKTRIGFDDIVIEDWVRYLLEEEPVNISVHGRTLKQMYTGEANWEAIGKAAEIVKKTETSILGNGDIKSVADAHTKLQQYHLDGVLIGRASFGNPWIFQGHYPTLPERLKTALEHAYKYEELYGTTFFHPMRKHLAWYMHDFPGAKELRVELIKTNSASEVEKILSLITK</sequence>
<evidence type="ECO:0000256" key="13">
    <source>
        <dbReference type="PIRSR" id="PIRSR006621-1"/>
    </source>
</evidence>
<keyword evidence="3" id="KW-0820">tRNA-binding</keyword>
<comment type="similarity">
    <text evidence="12">Belongs to the dus family.</text>
</comment>
<dbReference type="PROSITE" id="PS01136">
    <property type="entry name" value="UPF0034"/>
    <property type="match status" value="1"/>
</dbReference>
<comment type="function">
    <text evidence="2 12">Catalyzes the synthesis of 5,6-dihydrouridine (D), a modified base found in the D-loop of most tRNAs, via the reduction of the C5-C6 double bond in target uridines.</text>
</comment>
<comment type="catalytic activity">
    <reaction evidence="11">
        <text>a 5,6-dihydrouridine in tRNA + NAD(+) = a uridine in tRNA + NADH + H(+)</text>
        <dbReference type="Rhea" id="RHEA:54452"/>
        <dbReference type="Rhea" id="RHEA-COMP:13339"/>
        <dbReference type="Rhea" id="RHEA-COMP:13887"/>
        <dbReference type="ChEBI" id="CHEBI:15378"/>
        <dbReference type="ChEBI" id="CHEBI:57540"/>
        <dbReference type="ChEBI" id="CHEBI:57945"/>
        <dbReference type="ChEBI" id="CHEBI:65315"/>
        <dbReference type="ChEBI" id="CHEBI:74443"/>
    </reaction>
</comment>
<evidence type="ECO:0000256" key="7">
    <source>
        <dbReference type="ARBA" id="ARBA00022857"/>
    </source>
</evidence>
<keyword evidence="7" id="KW-0521">NADP</keyword>
<keyword evidence="6 12" id="KW-0819">tRNA processing</keyword>
<feature type="active site" description="Proton donor" evidence="13">
    <location>
        <position position="104"/>
    </location>
</feature>
<dbReference type="Gene3D" id="3.20.20.70">
    <property type="entry name" value="Aldolase class I"/>
    <property type="match status" value="1"/>
</dbReference>
<dbReference type="PANTHER" id="PTHR11082:SF25">
    <property type="entry name" value="DUS-LIKE FMN-BINDING DOMAIN-CONTAINING PROTEIN"/>
    <property type="match status" value="1"/>
</dbReference>
<evidence type="ECO:0000256" key="2">
    <source>
        <dbReference type="ARBA" id="ARBA00002790"/>
    </source>
</evidence>
<dbReference type="GO" id="GO:0050660">
    <property type="term" value="F:flavin adenine dinucleotide binding"/>
    <property type="evidence" value="ECO:0007669"/>
    <property type="project" value="InterPro"/>
</dbReference>
<evidence type="ECO:0000256" key="12">
    <source>
        <dbReference type="PIRNR" id="PIRNR006621"/>
    </source>
</evidence>
<name>A0A1F4XLA3_9BACT</name>
<gene>
    <name evidence="16" type="ORF">A2V81_00280</name>
</gene>
<reference evidence="16 17" key="1">
    <citation type="journal article" date="2016" name="Nat. Commun.">
        <title>Thousands of microbial genomes shed light on interconnected biogeochemical processes in an aquifer system.</title>
        <authorList>
            <person name="Anantharaman K."/>
            <person name="Brown C.T."/>
            <person name="Hug L.A."/>
            <person name="Sharon I."/>
            <person name="Castelle C.J."/>
            <person name="Probst A.J."/>
            <person name="Thomas B.C."/>
            <person name="Singh A."/>
            <person name="Wilkins M.J."/>
            <person name="Karaoz U."/>
            <person name="Brodie E.L."/>
            <person name="Williams K.H."/>
            <person name="Hubbard S.S."/>
            <person name="Banfield J.F."/>
        </authorList>
    </citation>
    <scope>NUCLEOTIDE SEQUENCE [LARGE SCALE GENOMIC DNA]</scope>
</reference>
<dbReference type="EC" id="1.3.1.-" evidence="12"/>